<sequence length="106" mass="10437">MGMLDGILGSLGGNAVVENLAAKVGLSPEQVQSAVAALGAAHPQEGDTVETAAASTGLSTDTLQQIVGHLGGEGALASVSGMLDRDGDGNPINDITSMIGGFFSKK</sequence>
<evidence type="ECO:0008006" key="3">
    <source>
        <dbReference type="Google" id="ProtNLM"/>
    </source>
</evidence>
<gene>
    <name evidence="1" type="ORF">D3Y57_18310</name>
</gene>
<evidence type="ECO:0000313" key="1">
    <source>
        <dbReference type="EMBL" id="AYJ88118.1"/>
    </source>
</evidence>
<evidence type="ECO:0000313" key="2">
    <source>
        <dbReference type="Proteomes" id="UP000276254"/>
    </source>
</evidence>
<accession>A0A494TRM0</accession>
<dbReference type="RefSeq" id="WP_121156176.1">
    <property type="nucleotide sequence ID" value="NZ_CP032829.1"/>
</dbReference>
<organism evidence="1 2">
    <name type="scientific">Sphingomonas paeninsulae</name>
    <dbReference type="NCBI Taxonomy" id="2319844"/>
    <lineage>
        <taxon>Bacteria</taxon>
        <taxon>Pseudomonadati</taxon>
        <taxon>Pseudomonadota</taxon>
        <taxon>Alphaproteobacteria</taxon>
        <taxon>Sphingomonadales</taxon>
        <taxon>Sphingomonadaceae</taxon>
        <taxon>Sphingomonas</taxon>
    </lineage>
</organism>
<dbReference type="OrthoDB" id="7450771at2"/>
<dbReference type="AlphaFoldDB" id="A0A494TRM0"/>
<dbReference type="EMBL" id="CP032829">
    <property type="protein sequence ID" value="AYJ88118.1"/>
    <property type="molecule type" value="Genomic_DNA"/>
</dbReference>
<name>A0A494TRM0_SPHPE</name>
<keyword evidence="2" id="KW-1185">Reference proteome</keyword>
<dbReference type="Proteomes" id="UP000276254">
    <property type="component" value="Chromosome"/>
</dbReference>
<proteinExistence type="predicted"/>
<reference evidence="1 2" key="1">
    <citation type="submission" date="2018-09" db="EMBL/GenBank/DDBJ databases">
        <title>Sphingomonas peninsula sp. nov., isolated from fildes peninsula, Antarctic soil.</title>
        <authorList>
            <person name="Yingchao G."/>
        </authorList>
    </citation>
    <scope>NUCLEOTIDE SEQUENCE [LARGE SCALE GENOMIC DNA]</scope>
    <source>
        <strain evidence="1 2">YZ-8</strain>
    </source>
</reference>
<protein>
    <recommendedName>
        <fullName evidence="3">DUF937 domain-containing protein</fullName>
    </recommendedName>
</protein>
<dbReference type="KEGG" id="spha:D3Y57_18310"/>